<dbReference type="RefSeq" id="WP_004502857.1">
    <property type="nucleotide sequence ID" value="NZ_AHNU02000034.1"/>
</dbReference>
<reference evidence="1 2" key="1">
    <citation type="submission" date="2013-01" db="EMBL/GenBank/DDBJ databases">
        <authorList>
            <person name="Harkins D.M."/>
            <person name="Durkin A.S."/>
            <person name="Brinkac L.M."/>
            <person name="Haft D.H."/>
            <person name="Selengut J.D."/>
            <person name="Sanka R."/>
            <person name="DePew J."/>
            <person name="Purushe J."/>
            <person name="Chanthongthip A."/>
            <person name="Lattana O."/>
            <person name="Phetsouvanh R."/>
            <person name="Newton P.N."/>
            <person name="Vinetz J.M."/>
            <person name="Sutton G.G."/>
            <person name="Nierman W.C."/>
            <person name="Fouts D.E."/>
        </authorList>
    </citation>
    <scope>NUCLEOTIDE SEQUENCE [LARGE SCALE GENOMIC DNA]</scope>
    <source>
        <strain evidence="1 2">UI 13098</strain>
    </source>
</reference>
<dbReference type="AlphaFoldDB" id="M6QDW1"/>
<organism evidence="1 2">
    <name type="scientific">Leptospira weilii str. UI 13098</name>
    <dbReference type="NCBI Taxonomy" id="1088542"/>
    <lineage>
        <taxon>Bacteria</taxon>
        <taxon>Pseudomonadati</taxon>
        <taxon>Spirochaetota</taxon>
        <taxon>Spirochaetia</taxon>
        <taxon>Leptospirales</taxon>
        <taxon>Leptospiraceae</taxon>
        <taxon>Leptospira</taxon>
    </lineage>
</organism>
<keyword evidence="2" id="KW-1185">Reference proteome</keyword>
<protein>
    <submittedName>
        <fullName evidence="1">Uncharacterized protein</fullName>
    </submittedName>
</protein>
<accession>M6QDW1</accession>
<proteinExistence type="predicted"/>
<evidence type="ECO:0000313" key="1">
    <source>
        <dbReference type="EMBL" id="EMN91395.1"/>
    </source>
</evidence>
<dbReference type="EMBL" id="AHNU02000034">
    <property type="protein sequence ID" value="EMN91395.1"/>
    <property type="molecule type" value="Genomic_DNA"/>
</dbReference>
<comment type="caution">
    <text evidence="1">The sequence shown here is derived from an EMBL/GenBank/DDBJ whole genome shotgun (WGS) entry which is preliminary data.</text>
</comment>
<sequence>MEINFSNIRTQNGSQNSGFEELICQLAHLQRPNNGKLFVRKEGAGGDAGVECYWVLDDDSEIGWQVKYFPDGLNSSSWQQIDESFSAALEKHPNLSQYIVCLPIDKTDSRKKGNNGKLVVSVEDEWKKRVRKWEGQANKKGREIKFSYWGKHEIATLLICAQH</sequence>
<dbReference type="Proteomes" id="UP000012118">
    <property type="component" value="Unassembled WGS sequence"/>
</dbReference>
<name>M6QDW1_9LEPT</name>
<gene>
    <name evidence="1" type="ORF">LEP1GSC108_3247</name>
</gene>
<evidence type="ECO:0000313" key="2">
    <source>
        <dbReference type="Proteomes" id="UP000012118"/>
    </source>
</evidence>